<dbReference type="Proteomes" id="UP000235388">
    <property type="component" value="Unassembled WGS sequence"/>
</dbReference>
<evidence type="ECO:0000313" key="2">
    <source>
        <dbReference type="Proteomes" id="UP000235388"/>
    </source>
</evidence>
<name>A0A2N5W299_9BASI</name>
<organism evidence="1 2">
    <name type="scientific">Puccinia coronata f. sp. avenae</name>
    <dbReference type="NCBI Taxonomy" id="200324"/>
    <lineage>
        <taxon>Eukaryota</taxon>
        <taxon>Fungi</taxon>
        <taxon>Dikarya</taxon>
        <taxon>Basidiomycota</taxon>
        <taxon>Pucciniomycotina</taxon>
        <taxon>Pucciniomycetes</taxon>
        <taxon>Pucciniales</taxon>
        <taxon>Pucciniaceae</taxon>
        <taxon>Puccinia</taxon>
    </lineage>
</organism>
<proteinExistence type="predicted"/>
<sequence length="215" mass="25064">MNVEGRWFKSHNTQFFTLLEHLHKVGNLKFKSSAIPKHDEMGFTPYFDKNIIELKGPIPLTIFNKVWKNAAILYHAEKRAREDNILSGRNHYNVYPYPSKWTQSFAEWNTNHQGFYKTLVTKYNYQKFGKWLLAHKSNTDATLSKDGFMATLRYNFQVQTHCFVHHVTLEDGTNSLVDILVFCQKVANLAYTTCRKFKELECLDNPYAAGGTRVL</sequence>
<reference evidence="1 2" key="1">
    <citation type="submission" date="2017-11" db="EMBL/GenBank/DDBJ databases">
        <title>De novo assembly and phasing of dikaryotic genomes from two isolates of Puccinia coronata f. sp. avenae, the causal agent of oat crown rust.</title>
        <authorList>
            <person name="Miller M.E."/>
            <person name="Zhang Y."/>
            <person name="Omidvar V."/>
            <person name="Sperschneider J."/>
            <person name="Schwessinger B."/>
            <person name="Raley C."/>
            <person name="Palmer J.M."/>
            <person name="Garnica D."/>
            <person name="Upadhyaya N."/>
            <person name="Rathjen J."/>
            <person name="Taylor J.M."/>
            <person name="Park R.F."/>
            <person name="Dodds P.N."/>
            <person name="Hirsch C.D."/>
            <person name="Kianian S.F."/>
            <person name="Figueroa M."/>
        </authorList>
    </citation>
    <scope>NUCLEOTIDE SEQUENCE [LARGE SCALE GENOMIC DNA]</scope>
    <source>
        <strain evidence="1">12NC29</strain>
    </source>
</reference>
<evidence type="ECO:0000313" key="1">
    <source>
        <dbReference type="EMBL" id="PLW56383.1"/>
    </source>
</evidence>
<keyword evidence="2" id="KW-1185">Reference proteome</keyword>
<dbReference type="EMBL" id="PGCJ01000021">
    <property type="protein sequence ID" value="PLW56383.1"/>
    <property type="molecule type" value="Genomic_DNA"/>
</dbReference>
<protein>
    <submittedName>
        <fullName evidence="1">Uncharacterized protein</fullName>
    </submittedName>
</protein>
<comment type="caution">
    <text evidence="1">The sequence shown here is derived from an EMBL/GenBank/DDBJ whole genome shotgun (WGS) entry which is preliminary data.</text>
</comment>
<dbReference type="OrthoDB" id="2507050at2759"/>
<dbReference type="AlphaFoldDB" id="A0A2N5W299"/>
<accession>A0A2N5W299</accession>
<gene>
    <name evidence="1" type="ORF">PCANC_03444</name>
</gene>